<proteinExistence type="predicted"/>
<comment type="caution">
    <text evidence="2">The sequence shown here is derived from an EMBL/GenBank/DDBJ whole genome shotgun (WGS) entry which is preliminary data.</text>
</comment>
<reference evidence="2 3" key="1">
    <citation type="submission" date="2020-08" db="EMBL/GenBank/DDBJ databases">
        <title>Genomic Encyclopedia of Type Strains, Phase IV (KMG-IV): sequencing the most valuable type-strain genomes for metagenomic binning, comparative biology and taxonomic classification.</title>
        <authorList>
            <person name="Goeker M."/>
        </authorList>
    </citation>
    <scope>NUCLEOTIDE SEQUENCE [LARGE SCALE GENOMIC DNA]</scope>
    <source>
        <strain evidence="2 3">DSM 12251</strain>
    </source>
</reference>
<dbReference type="RefSeq" id="WP_184213127.1">
    <property type="nucleotide sequence ID" value="NZ_JACHIF010000014.1"/>
</dbReference>
<keyword evidence="3" id="KW-1185">Reference proteome</keyword>
<organism evidence="2 3">
    <name type="scientific">Prosthecobacter dejongeii</name>
    <dbReference type="NCBI Taxonomy" id="48465"/>
    <lineage>
        <taxon>Bacteria</taxon>
        <taxon>Pseudomonadati</taxon>
        <taxon>Verrucomicrobiota</taxon>
        <taxon>Verrucomicrobiia</taxon>
        <taxon>Verrucomicrobiales</taxon>
        <taxon>Verrucomicrobiaceae</taxon>
        <taxon>Prosthecobacter</taxon>
    </lineage>
</organism>
<feature type="chain" id="PRO_5030747169" evidence="1">
    <location>
        <begin position="21"/>
        <end position="177"/>
    </location>
</feature>
<dbReference type="AlphaFoldDB" id="A0A7W8DSH5"/>
<keyword evidence="1" id="KW-0732">Signal</keyword>
<evidence type="ECO:0000256" key="1">
    <source>
        <dbReference type="SAM" id="SignalP"/>
    </source>
</evidence>
<sequence>MISLVRFSSLLSLLCASVYAQDSLLPLPEGGPEYSVQEVSSETRFLKPTKSIKPPVAAASANAAMAQPQIHAPTVARLRKLILMPGGLSPEMMREQILASGQNRTPVTIVGMEAPAPILTNLANFFGGDVNADTQKQLLDTVSQGMGSKTSKTPRRVEVVGWLPSEGVMAVAVYPES</sequence>
<evidence type="ECO:0000313" key="2">
    <source>
        <dbReference type="EMBL" id="MBB5040502.1"/>
    </source>
</evidence>
<dbReference type="Proteomes" id="UP000534294">
    <property type="component" value="Unassembled WGS sequence"/>
</dbReference>
<dbReference type="EMBL" id="JACHIF010000014">
    <property type="protein sequence ID" value="MBB5040502.1"/>
    <property type="molecule type" value="Genomic_DNA"/>
</dbReference>
<feature type="signal peptide" evidence="1">
    <location>
        <begin position="1"/>
        <end position="20"/>
    </location>
</feature>
<protein>
    <submittedName>
        <fullName evidence="2">Uncharacterized protein</fullName>
    </submittedName>
</protein>
<accession>A0A7W8DSH5</accession>
<gene>
    <name evidence="2" type="ORF">HNQ64_004788</name>
</gene>
<name>A0A7W8DSH5_9BACT</name>
<evidence type="ECO:0000313" key="3">
    <source>
        <dbReference type="Proteomes" id="UP000534294"/>
    </source>
</evidence>